<dbReference type="InterPro" id="IPR045857">
    <property type="entry name" value="O16G_dom_2"/>
</dbReference>
<dbReference type="Gene3D" id="3.20.20.80">
    <property type="entry name" value="Glycosidases"/>
    <property type="match status" value="1"/>
</dbReference>
<dbReference type="PANTHER" id="PTHR10357">
    <property type="entry name" value="ALPHA-AMYLASE FAMILY MEMBER"/>
    <property type="match status" value="1"/>
</dbReference>
<sequence length="553" mass="60462">MSPVASPIVPLADRLDELVLYQAYPQSFADGNGDGIGDLIGLRERLDYLAWLGVDVVWLNPCFVSPFRDAGYDVADYLTIAPRYGSNADLAALCEAAAERGIGIVLDLVAGHTSDEHPWFLAASTPGAEPAVRDRYLWSPEPRPGWVARPDGSAYLPNFLDFQPALNYGYARLNPDEPWRQPVDAPGPRANREALTQIMAHWFELGVAGFRVDMAASLVKDDPELVETRRLWTELRSWIDQHYPGRILIAEWGDPALSVPAGFHADMFVHFGGSDNGLPLRSLWQNGGGTVSDHWPAHPSWADASGQGSLKTFAAAWLQAVRAITAADPKAGYGRSGVIGLPTGNHDFSRLVAGSRDARQAAVALALVFTWPTMPCLYYGDELGMRYLPGLEPFEGSRLEPRFERAGSRTPMAWGDLARTPFAPTTTDSHYLPADCTPGAPNLADQFDDPDSLLHLTRELISLRHRDPRLAAGAPLWLLADGYPAGYLRGEDESLLVVLNPSERPASWPWALAEQSRILLGQGAMLGHERVELEPFSFAVIDLGGAEGERDNQ</sequence>
<dbReference type="AlphaFoldDB" id="A0A2A9CSJ4"/>
<dbReference type="Proteomes" id="UP000226079">
    <property type="component" value="Unassembled WGS sequence"/>
</dbReference>
<reference evidence="2 3" key="1">
    <citation type="submission" date="2017-10" db="EMBL/GenBank/DDBJ databases">
        <title>Sequencing the genomes of 1000 actinobacteria strains.</title>
        <authorList>
            <person name="Klenk H.-P."/>
        </authorList>
    </citation>
    <scope>NUCLEOTIDE SEQUENCE [LARGE SCALE GENOMIC DNA]</scope>
    <source>
        <strain evidence="2 3">DSM 15597</strain>
    </source>
</reference>
<dbReference type="InterPro" id="IPR006047">
    <property type="entry name" value="GH13_cat_dom"/>
</dbReference>
<dbReference type="InterPro" id="IPR017853">
    <property type="entry name" value="GH"/>
</dbReference>
<dbReference type="GO" id="GO:0005975">
    <property type="term" value="P:carbohydrate metabolic process"/>
    <property type="evidence" value="ECO:0007669"/>
    <property type="project" value="InterPro"/>
</dbReference>
<protein>
    <submittedName>
        <fullName evidence="2">Trehalose synthase</fullName>
    </submittedName>
</protein>
<dbReference type="Gene3D" id="3.90.400.10">
    <property type="entry name" value="Oligo-1,6-glucosidase, Domain 2"/>
    <property type="match status" value="1"/>
</dbReference>
<dbReference type="SUPFAM" id="SSF51445">
    <property type="entry name" value="(Trans)glycosidases"/>
    <property type="match status" value="1"/>
</dbReference>
<feature type="domain" description="Glycosyl hydrolase family 13 catalytic" evidence="1">
    <location>
        <begin position="22"/>
        <end position="409"/>
    </location>
</feature>
<evidence type="ECO:0000313" key="2">
    <source>
        <dbReference type="EMBL" id="PFG17151.1"/>
    </source>
</evidence>
<accession>A0A2A9CSJ4</accession>
<comment type="caution">
    <text evidence="2">The sequence shown here is derived from an EMBL/GenBank/DDBJ whole genome shotgun (WGS) entry which is preliminary data.</text>
</comment>
<organism evidence="2 3">
    <name type="scientific">Propionicimonas paludicola</name>
    <dbReference type="NCBI Taxonomy" id="185243"/>
    <lineage>
        <taxon>Bacteria</taxon>
        <taxon>Bacillati</taxon>
        <taxon>Actinomycetota</taxon>
        <taxon>Actinomycetes</taxon>
        <taxon>Propionibacteriales</taxon>
        <taxon>Nocardioidaceae</taxon>
        <taxon>Propionicimonas</taxon>
    </lineage>
</organism>
<keyword evidence="3" id="KW-1185">Reference proteome</keyword>
<dbReference type="Pfam" id="PF00128">
    <property type="entry name" value="Alpha-amylase"/>
    <property type="match status" value="2"/>
</dbReference>
<evidence type="ECO:0000259" key="1">
    <source>
        <dbReference type="SMART" id="SM00642"/>
    </source>
</evidence>
<name>A0A2A9CSJ4_9ACTN</name>
<evidence type="ECO:0000313" key="3">
    <source>
        <dbReference type="Proteomes" id="UP000226079"/>
    </source>
</evidence>
<gene>
    <name evidence="2" type="ORF">ATK74_1713</name>
</gene>
<proteinExistence type="predicted"/>
<dbReference type="SMART" id="SM00642">
    <property type="entry name" value="Aamy"/>
    <property type="match status" value="1"/>
</dbReference>
<dbReference type="EMBL" id="PDJC01000001">
    <property type="protein sequence ID" value="PFG17151.1"/>
    <property type="molecule type" value="Genomic_DNA"/>
</dbReference>